<dbReference type="AlphaFoldDB" id="A8ILZ4"/>
<reference evidence="1 2" key="1">
    <citation type="journal article" date="2007" name="Appl. Environ. Microbiol.">
        <title>Rhizobial factors required for stem nodule maturation and maintenance in Sesbania rostrata-Azorhizobium caulinodans ORS571 symbiosis.</title>
        <authorList>
            <person name="Suzuki S."/>
            <person name="Aono T."/>
            <person name="Lee KB."/>
            <person name="Suzuki T."/>
            <person name="Liu CT."/>
            <person name="Miwa H."/>
            <person name="Wakao S."/>
            <person name="Iki T."/>
            <person name="Oyaizu H."/>
        </authorList>
    </citation>
    <scope>NUCLEOTIDE SEQUENCE [LARGE SCALE GENOMIC DNA]</scope>
    <source>
        <strain evidence="2">ATCC 43989 / DSM 5975 / JCM 20966 / LMG 6465 / NBRC 14845 / NCIMB 13405 / ORS 571</strain>
    </source>
</reference>
<reference evidence="1 2" key="5">
    <citation type="journal article" date="2010" name="Appl. Environ. Microbiol.">
        <title>phrR-like gene praR of Azorhizobium caulinodans ORS571 is essential for symbiosis with Sesbania rostrata and is involved in expression of reb genes.</title>
        <authorList>
            <person name="Akiba N."/>
            <person name="Aono T."/>
            <person name="Toyazaki H."/>
            <person name="Sato S."/>
            <person name="Oyaizu H."/>
        </authorList>
    </citation>
    <scope>NUCLEOTIDE SEQUENCE [LARGE SCALE GENOMIC DNA]</scope>
    <source>
        <strain evidence="2">ATCC 43989 / DSM 5975 / JCM 20966 / LMG 6465 / NBRC 14845 / NCIMB 13405 / ORS 571</strain>
    </source>
</reference>
<dbReference type="EMBL" id="AP009384">
    <property type="protein sequence ID" value="BAF86450.1"/>
    <property type="molecule type" value="Genomic_DNA"/>
</dbReference>
<dbReference type="STRING" id="438753.AZC_0452"/>
<accession>A8ILZ4</accession>
<reference evidence="2" key="2">
    <citation type="submission" date="2007-04" db="EMBL/GenBank/DDBJ databases">
        <title>Complete genome sequence of the nitrogen-fixing bacterium Azorhizobium caulinodans ORS571.</title>
        <authorList>
            <person name="Lee K.B."/>
            <person name="Backer P.D."/>
            <person name="Aono T."/>
            <person name="Liu C.T."/>
            <person name="Suzuki S."/>
            <person name="Suzuki T."/>
            <person name="Kaneko T."/>
            <person name="Yamada M."/>
            <person name="Tabata S."/>
            <person name="Kupfer D.M."/>
            <person name="Najar F.Z."/>
            <person name="Wiley G.B."/>
            <person name="Roe B."/>
            <person name="Binnewies T."/>
            <person name="Ussery D."/>
            <person name="Vereecke D."/>
            <person name="Gevers D."/>
            <person name="Holsters M."/>
            <person name="Oyaizu H."/>
        </authorList>
    </citation>
    <scope>NUCLEOTIDE SEQUENCE [LARGE SCALE GENOMIC DNA]</scope>
    <source>
        <strain evidence="2">ATCC 43989 / DSM 5975 / JCM 20966 / LMG 6465 / NBRC 14845 / NCIMB 13405 / ORS 571</strain>
    </source>
</reference>
<dbReference type="InterPro" id="IPR014347">
    <property type="entry name" value="Tautomerase/MIF_sf"/>
</dbReference>
<reference evidence="1 2" key="4">
    <citation type="journal article" date="2009" name="Appl. Environ. Microbiol.">
        <title>Comparative genome-wide transcriptional profiling of Azorhizobium caulinodans ORS571 grown under free-living and symbiotic conditions.</title>
        <authorList>
            <person name="Tsukada S."/>
            <person name="Aono T."/>
            <person name="Akiba N."/>
            <person name="Lee KB."/>
            <person name="Liu CT."/>
            <person name="Toyazaki H."/>
            <person name="Oyaizu H."/>
        </authorList>
    </citation>
    <scope>NUCLEOTIDE SEQUENCE [LARGE SCALE GENOMIC DNA]</scope>
    <source>
        <strain evidence="2">ATCC 43989 / DSM 5975 / JCM 20966 / LMG 6465 / NBRC 14845 / NCIMB 13405 / ORS 571</strain>
    </source>
</reference>
<dbReference type="SUPFAM" id="SSF55331">
    <property type="entry name" value="Tautomerase/MIF"/>
    <property type="match status" value="1"/>
</dbReference>
<dbReference type="PANTHER" id="PTHR35530:SF1">
    <property type="entry name" value="2-HYDROXYMUCONATE TAUTOMERASE"/>
    <property type="match status" value="1"/>
</dbReference>
<evidence type="ECO:0008006" key="3">
    <source>
        <dbReference type="Google" id="ProtNLM"/>
    </source>
</evidence>
<reference evidence="1 2" key="6">
    <citation type="journal article" date="2011" name="Appl. Environ. Microbiol.">
        <title>Involvement of the azorhizobial chromosome partition gene (parA) in the onset of bacteroid differentiation during Sesbania rostrata stem nodule development.</title>
        <authorList>
            <person name="Liu CT."/>
            <person name="Lee KB."/>
            <person name="Wang YS."/>
            <person name="Peng MH."/>
            <person name="Lee KT."/>
            <person name="Suzuki S."/>
            <person name="Suzuki T."/>
            <person name="Oyaizu H."/>
        </authorList>
    </citation>
    <scope>NUCLEOTIDE SEQUENCE [LARGE SCALE GENOMIC DNA]</scope>
    <source>
        <strain evidence="2">ATCC 43989 / DSM 5975 / JCM 20966 / LMG 6465 / NBRC 14845 / NCIMB 13405 / ORS 571</strain>
    </source>
</reference>
<keyword evidence="2" id="KW-1185">Reference proteome</keyword>
<dbReference type="Proteomes" id="UP000000270">
    <property type="component" value="Chromosome"/>
</dbReference>
<reference evidence="1 2" key="3">
    <citation type="journal article" date="2008" name="BMC Genomics">
        <title>The genome of the versatile nitrogen fixer Azorhizobium caulinodans ORS571.</title>
        <authorList>
            <person name="Lee KB."/>
            <person name="Backer P.D."/>
            <person name="Aono T."/>
            <person name="Liu CT."/>
            <person name="Suzuki S."/>
            <person name="Suzuki T."/>
            <person name="Kaneko T."/>
            <person name="Yamada M."/>
            <person name="Tabata S."/>
            <person name="Kupfer D.M."/>
            <person name="Najar F.Z."/>
            <person name="Wiley G.B."/>
            <person name="Roe B."/>
            <person name="Binnewies T.T."/>
            <person name="Ussery D.W."/>
            <person name="D'Haeze W."/>
            <person name="Herder J.D."/>
            <person name="Gevers D."/>
            <person name="Vereecke D."/>
            <person name="Holsters M."/>
            <person name="Oyaizu H."/>
        </authorList>
    </citation>
    <scope>NUCLEOTIDE SEQUENCE [LARGE SCALE GENOMIC DNA]</scope>
    <source>
        <strain evidence="2">ATCC 43989 / DSM 5975 / JCM 20966 / LMG 6465 / NBRC 14845 / NCIMB 13405 / ORS 571</strain>
    </source>
</reference>
<dbReference type="RefSeq" id="WP_012168983.1">
    <property type="nucleotide sequence ID" value="NC_009937.1"/>
</dbReference>
<dbReference type="HOGENOM" id="CLU_154654_1_0_5"/>
<protein>
    <recommendedName>
        <fullName evidence="3">4-oxalocrotonate tautomerase</fullName>
    </recommendedName>
</protein>
<evidence type="ECO:0000313" key="2">
    <source>
        <dbReference type="Proteomes" id="UP000000270"/>
    </source>
</evidence>
<dbReference type="eggNOG" id="COG1942">
    <property type="taxonomic scope" value="Bacteria"/>
</dbReference>
<evidence type="ECO:0000313" key="1">
    <source>
        <dbReference type="EMBL" id="BAF86450.1"/>
    </source>
</evidence>
<proteinExistence type="predicted"/>
<dbReference type="KEGG" id="azc:AZC_0452"/>
<name>A8ILZ4_AZOC5</name>
<gene>
    <name evidence="1" type="ordered locus">AZC_0452</name>
</gene>
<dbReference type="PANTHER" id="PTHR35530">
    <property type="entry name" value="TAUTOMERASE-RELATED"/>
    <property type="match status" value="1"/>
</dbReference>
<organism evidence="1 2">
    <name type="scientific">Azorhizobium caulinodans (strain ATCC 43989 / DSM 5975 / JCM 20966 / LMG 6465 / NBRC 14845 / NCIMB 13405 / ORS 571)</name>
    <dbReference type="NCBI Taxonomy" id="438753"/>
    <lineage>
        <taxon>Bacteria</taxon>
        <taxon>Pseudomonadati</taxon>
        <taxon>Pseudomonadota</taxon>
        <taxon>Alphaproteobacteria</taxon>
        <taxon>Hyphomicrobiales</taxon>
        <taxon>Xanthobacteraceae</taxon>
        <taxon>Azorhizobium</taxon>
    </lineage>
</organism>
<sequence>MPILNVKLSAPAATSVAQVAQTLTRLTQEILRKDPNLTAVAIDVVPAEQWFIAGQSLAQAGLASFWLDIVVVDGTNTKDEKAAYVAGVFAAMSALLGPLHPESYVLVREVKADAYGHGGLTQEQRYVERKMKAA</sequence>
<dbReference type="Gene3D" id="3.30.429.10">
    <property type="entry name" value="Macrophage Migration Inhibitory Factor"/>
    <property type="match status" value="2"/>
</dbReference>